<accession>A0A3P8DI10</accession>
<dbReference type="GO" id="GO:0006383">
    <property type="term" value="P:transcription by RNA polymerase III"/>
    <property type="evidence" value="ECO:0007669"/>
    <property type="project" value="InterPro"/>
</dbReference>
<dbReference type="EMBL" id="UZAH01028463">
    <property type="protein sequence ID" value="VDP00329.1"/>
    <property type="molecule type" value="Genomic_DNA"/>
</dbReference>
<evidence type="ECO:0000256" key="4">
    <source>
        <dbReference type="SAM" id="MobiDB-lite"/>
    </source>
</evidence>
<dbReference type="InterPro" id="IPR037219">
    <property type="entry name" value="Peptidase_M41-like"/>
</dbReference>
<dbReference type="Pfam" id="PF01434">
    <property type="entry name" value="Peptidase_M41"/>
    <property type="match status" value="1"/>
</dbReference>
<dbReference type="InterPro" id="IPR000642">
    <property type="entry name" value="Peptidase_M41"/>
</dbReference>
<dbReference type="PANTHER" id="PTHR15367">
    <property type="entry name" value="DNA-DIRECTED RNA POLYMERASE III"/>
    <property type="match status" value="1"/>
</dbReference>
<gene>
    <name evidence="6" type="ORF">HPBE_LOCUS14646</name>
</gene>
<feature type="compositionally biased region" description="Acidic residues" evidence="4">
    <location>
        <begin position="260"/>
        <end position="275"/>
    </location>
</feature>
<name>A0A183G0L7_HELPZ</name>
<dbReference type="Pfam" id="PF11705">
    <property type="entry name" value="RNA_pol_3_Rpc31"/>
    <property type="match status" value="1"/>
</dbReference>
<feature type="domain" description="Peptidase M41" evidence="5">
    <location>
        <begin position="1"/>
        <end position="79"/>
    </location>
</feature>
<dbReference type="GO" id="GO:0005666">
    <property type="term" value="C:RNA polymerase III complex"/>
    <property type="evidence" value="ECO:0007669"/>
    <property type="project" value="TreeGrafter"/>
</dbReference>
<dbReference type="WBParaSite" id="HPBE_0001464501-mRNA-1">
    <property type="protein sequence ID" value="HPBE_0001464501-mRNA-1"/>
    <property type="gene ID" value="HPBE_0001464501"/>
</dbReference>
<dbReference type="Gene3D" id="1.20.58.760">
    <property type="entry name" value="Peptidase M41"/>
    <property type="match status" value="1"/>
</dbReference>
<evidence type="ECO:0000256" key="2">
    <source>
        <dbReference type="ARBA" id="ARBA00008352"/>
    </source>
</evidence>
<keyword evidence="3" id="KW-0539">Nucleus</keyword>
<evidence type="ECO:0000256" key="3">
    <source>
        <dbReference type="ARBA" id="ARBA00023242"/>
    </source>
</evidence>
<evidence type="ECO:0000313" key="7">
    <source>
        <dbReference type="Proteomes" id="UP000050761"/>
    </source>
</evidence>
<dbReference type="Proteomes" id="UP000050761">
    <property type="component" value="Unassembled WGS sequence"/>
</dbReference>
<dbReference type="OrthoDB" id="5377312at2759"/>
<comment type="similarity">
    <text evidence="2">Belongs to the eukaryotic RPC7 RNA polymerase subunit family.</text>
</comment>
<dbReference type="GO" id="GO:0004176">
    <property type="term" value="F:ATP-dependent peptidase activity"/>
    <property type="evidence" value="ECO:0007669"/>
    <property type="project" value="InterPro"/>
</dbReference>
<feature type="compositionally biased region" description="Acidic residues" evidence="4">
    <location>
        <begin position="311"/>
        <end position="321"/>
    </location>
</feature>
<dbReference type="GO" id="GO:0005524">
    <property type="term" value="F:ATP binding"/>
    <property type="evidence" value="ECO:0007669"/>
    <property type="project" value="InterPro"/>
</dbReference>
<feature type="compositionally biased region" description="Acidic residues" evidence="4">
    <location>
        <begin position="285"/>
        <end position="295"/>
    </location>
</feature>
<evidence type="ECO:0000259" key="5">
    <source>
        <dbReference type="Pfam" id="PF01434"/>
    </source>
</evidence>
<dbReference type="GO" id="GO:0004222">
    <property type="term" value="F:metalloendopeptidase activity"/>
    <property type="evidence" value="ECO:0007669"/>
    <property type="project" value="InterPro"/>
</dbReference>
<reference evidence="6 7" key="1">
    <citation type="submission" date="2018-11" db="EMBL/GenBank/DDBJ databases">
        <authorList>
            <consortium name="Pathogen Informatics"/>
        </authorList>
    </citation>
    <scope>NUCLEOTIDE SEQUENCE [LARGE SCALE GENOMIC DNA]</scope>
</reference>
<dbReference type="AlphaFoldDB" id="A0A183G0L7"/>
<dbReference type="PANTHER" id="PTHR15367:SF2">
    <property type="entry name" value="DNA-DIRECTED RNA POLYMERASE III SUBUNIT"/>
    <property type="match status" value="1"/>
</dbReference>
<proteinExistence type="inferred from homology"/>
<protein>
    <submittedName>
        <fullName evidence="8">Peptidase_M41 domain-containing protein</fullName>
    </submittedName>
</protein>
<sequence>MSAKVGPLSFDTAGPNEMAFDKPYSEATAQIIDQEVRDLVNGALTRTRELLLSKREDIEKVAQRLLEKEILSREDMVELLGKRPFAEKHTYEEMVSGTGVALRMGGRGRGRGSGPGTTARAVAQALGIARHDMATYANQRTIEDPPDYPVVQRALIPLDLTNELQYISDLKIELINRFQESPFFLDNVQVRDIRRYTDKYNEIQRERLEPDFSRLPDELCWRHERAEPSATKKRKVVEDTTEAVQQKLLRLEQAEQGEQNTEEVEEDDEDASEASEEARGSVAASDDDFAEEDNDYCANYFDNGEGYGDLGSDDNIDGEEF</sequence>
<dbReference type="InterPro" id="IPR024661">
    <property type="entry name" value="RNA_pol_III_Rpc31"/>
</dbReference>
<evidence type="ECO:0000313" key="8">
    <source>
        <dbReference type="WBParaSite" id="HPBE_0001464501-mRNA-1"/>
    </source>
</evidence>
<feature type="region of interest" description="Disordered" evidence="4">
    <location>
        <begin position="250"/>
        <end position="321"/>
    </location>
</feature>
<accession>A0A183G0L7</accession>
<evidence type="ECO:0000313" key="6">
    <source>
        <dbReference type="EMBL" id="VDP00329.1"/>
    </source>
</evidence>
<evidence type="ECO:0000256" key="1">
    <source>
        <dbReference type="ARBA" id="ARBA00004123"/>
    </source>
</evidence>
<keyword evidence="7" id="KW-1185">Reference proteome</keyword>
<dbReference type="GO" id="GO:0006508">
    <property type="term" value="P:proteolysis"/>
    <property type="evidence" value="ECO:0007669"/>
    <property type="project" value="InterPro"/>
</dbReference>
<reference evidence="8" key="2">
    <citation type="submission" date="2019-09" db="UniProtKB">
        <authorList>
            <consortium name="WormBaseParasite"/>
        </authorList>
    </citation>
    <scope>IDENTIFICATION</scope>
</reference>
<comment type="subcellular location">
    <subcellularLocation>
        <location evidence="1">Nucleus</location>
    </subcellularLocation>
</comment>
<dbReference type="SUPFAM" id="SSF140990">
    <property type="entry name" value="FtsH protease domain-like"/>
    <property type="match status" value="1"/>
</dbReference>
<organism evidence="7 8">
    <name type="scientific">Heligmosomoides polygyrus</name>
    <name type="common">Parasitic roundworm</name>
    <dbReference type="NCBI Taxonomy" id="6339"/>
    <lineage>
        <taxon>Eukaryota</taxon>
        <taxon>Metazoa</taxon>
        <taxon>Ecdysozoa</taxon>
        <taxon>Nematoda</taxon>
        <taxon>Chromadorea</taxon>
        <taxon>Rhabditida</taxon>
        <taxon>Rhabditina</taxon>
        <taxon>Rhabditomorpha</taxon>
        <taxon>Strongyloidea</taxon>
        <taxon>Heligmosomidae</taxon>
        <taxon>Heligmosomoides</taxon>
    </lineage>
</organism>